<evidence type="ECO:0000313" key="2">
    <source>
        <dbReference type="EMBL" id="MDN4488967.1"/>
    </source>
</evidence>
<organism evidence="2 3">
    <name type="scientific">Demequina lignilytica</name>
    <dbReference type="NCBI Taxonomy" id="3051663"/>
    <lineage>
        <taxon>Bacteria</taxon>
        <taxon>Bacillati</taxon>
        <taxon>Actinomycetota</taxon>
        <taxon>Actinomycetes</taxon>
        <taxon>Micrococcales</taxon>
        <taxon>Demequinaceae</taxon>
        <taxon>Demequina</taxon>
    </lineage>
</organism>
<evidence type="ECO:0000313" key="3">
    <source>
        <dbReference type="Proteomes" id="UP001172737"/>
    </source>
</evidence>
<dbReference type="AlphaFoldDB" id="A0AAW7M4V6"/>
<keyword evidence="1" id="KW-1133">Transmembrane helix</keyword>
<name>A0AAW7M4V6_9MICO</name>
<feature type="transmembrane region" description="Helical" evidence="1">
    <location>
        <begin position="166"/>
        <end position="185"/>
    </location>
</feature>
<reference evidence="2" key="1">
    <citation type="submission" date="2023-06" db="EMBL/GenBank/DDBJ databases">
        <title>Sysu t00039.</title>
        <authorList>
            <person name="Gao L."/>
            <person name="Fang B.-Z."/>
            <person name="Li W.-J."/>
        </authorList>
    </citation>
    <scope>NUCLEOTIDE SEQUENCE</scope>
    <source>
        <strain evidence="2">SYSU T00039</strain>
    </source>
</reference>
<keyword evidence="3" id="KW-1185">Reference proteome</keyword>
<feature type="transmembrane region" description="Helical" evidence="1">
    <location>
        <begin position="20"/>
        <end position="45"/>
    </location>
</feature>
<dbReference type="Proteomes" id="UP001172737">
    <property type="component" value="Unassembled WGS sequence"/>
</dbReference>
<feature type="transmembrane region" description="Helical" evidence="1">
    <location>
        <begin position="115"/>
        <end position="134"/>
    </location>
</feature>
<comment type="caution">
    <text evidence="2">The sequence shown here is derived from an EMBL/GenBank/DDBJ whole genome shotgun (WGS) entry which is preliminary data.</text>
</comment>
<feature type="transmembrane region" description="Helical" evidence="1">
    <location>
        <begin position="141"/>
        <end position="160"/>
    </location>
</feature>
<gene>
    <name evidence="2" type="ORF">QQX10_12400</name>
</gene>
<keyword evidence="1" id="KW-0812">Transmembrane</keyword>
<dbReference type="Pfam" id="PF13398">
    <property type="entry name" value="Peptidase_M50B"/>
    <property type="match status" value="1"/>
</dbReference>
<dbReference type="InterPro" id="IPR049500">
    <property type="entry name" value="Peptidase_M50B-like"/>
</dbReference>
<dbReference type="EMBL" id="JAUHPX010000008">
    <property type="protein sequence ID" value="MDN4488967.1"/>
    <property type="molecule type" value="Genomic_DNA"/>
</dbReference>
<accession>A0AAW7M4V6</accession>
<keyword evidence="1" id="KW-0472">Membrane</keyword>
<sequence>MSLAEIWDRLWADVTTPVDVAQSTVLIALAVVVACIVVAPLWGIVRHAVTIAHEGGHALVAGLTGRRVSGIRLHSDTSGLTTSYGEAKRFPLTLVALAGYPAPGVLGLAAAWAIAAGHAVAVLWVLEAVLLLMLVRIRNWYGLLVMVVAIAGLGAAAWLLPDPWRVGLACGLAWLLMIGAVRAVVELGSSRRGGRGRGSDADALARLTTVPGGAWVAVFWLLTAGCAGLGGWWLLAS</sequence>
<protein>
    <submittedName>
        <fullName evidence="2">M50 family metallopeptidase</fullName>
    </submittedName>
</protein>
<feature type="transmembrane region" description="Helical" evidence="1">
    <location>
        <begin position="214"/>
        <end position="235"/>
    </location>
</feature>
<evidence type="ECO:0000256" key="1">
    <source>
        <dbReference type="SAM" id="Phobius"/>
    </source>
</evidence>
<feature type="transmembrane region" description="Helical" evidence="1">
    <location>
        <begin position="90"/>
        <end position="109"/>
    </location>
</feature>
<proteinExistence type="predicted"/>
<dbReference type="RefSeq" id="WP_301121207.1">
    <property type="nucleotide sequence ID" value="NZ_JAUHPX010000008.1"/>
</dbReference>